<dbReference type="SUPFAM" id="SSF53335">
    <property type="entry name" value="S-adenosyl-L-methionine-dependent methyltransferases"/>
    <property type="match status" value="1"/>
</dbReference>
<keyword evidence="6 13" id="KW-0819">tRNA processing</keyword>
<dbReference type="EMBL" id="JBIYXZ010002082">
    <property type="protein sequence ID" value="KAL3049475.1"/>
    <property type="molecule type" value="Genomic_DNA"/>
</dbReference>
<dbReference type="PIRSF" id="PIRSF017269">
    <property type="entry name" value="GCD14"/>
    <property type="match status" value="1"/>
</dbReference>
<evidence type="ECO:0000256" key="11">
    <source>
        <dbReference type="ARBA" id="ARBA00063534"/>
    </source>
</evidence>
<dbReference type="GO" id="GO:0032259">
    <property type="term" value="P:methylation"/>
    <property type="evidence" value="ECO:0007669"/>
    <property type="project" value="UniProtKB-KW"/>
</dbReference>
<proteinExistence type="inferred from homology"/>
<evidence type="ECO:0000259" key="15">
    <source>
        <dbReference type="Pfam" id="PF08704"/>
    </source>
</evidence>
<reference evidence="16 17" key="1">
    <citation type="journal article" date="2022" name="G3 (Bethesda)">
        <title>Evaluating Illumina-, Nanopore-, and PacBio-based genome assembly strategies with the bald notothen, Trematomus borchgrevinki.</title>
        <authorList>
            <person name="Rayamajhi N."/>
            <person name="Cheng C.C."/>
            <person name="Catchen J.M."/>
        </authorList>
    </citation>
    <scope>NUCLEOTIDE SEQUENCE [LARGE SCALE GENOMIC DNA]</scope>
    <source>
        <strain evidence="16">AGRC-2024</strain>
    </source>
</reference>
<dbReference type="Proteomes" id="UP001619887">
    <property type="component" value="Unassembled WGS sequence"/>
</dbReference>
<evidence type="ECO:0000256" key="3">
    <source>
        <dbReference type="ARBA" id="ARBA00022603"/>
    </source>
</evidence>
<evidence type="ECO:0000256" key="9">
    <source>
        <dbReference type="ARBA" id="ARBA00048481"/>
    </source>
</evidence>
<evidence type="ECO:0000256" key="14">
    <source>
        <dbReference type="PIRSR" id="PIRSR017269-1"/>
    </source>
</evidence>
<keyword evidence="7" id="KW-0007">Acetylation</keyword>
<evidence type="ECO:0000256" key="6">
    <source>
        <dbReference type="ARBA" id="ARBA00022694"/>
    </source>
</evidence>
<protein>
    <recommendedName>
        <fullName evidence="12 13">tRNA (adenine(58)-N(1))-methyltransferase catalytic subunit TRMT61A</fullName>
        <ecNumber evidence="2 13">2.1.1.220</ecNumber>
    </recommendedName>
</protein>
<keyword evidence="3 13" id="KW-0489">Methyltransferase</keyword>
<reference evidence="16 17" key="2">
    <citation type="journal article" date="2024" name="G3 (Bethesda)">
        <title>The genome of the cryopelagic Antarctic bald notothen, Trematomus borchgrevinki.</title>
        <authorList>
            <person name="Rayamajhi N."/>
            <person name="Rivera-Colon A.G."/>
            <person name="Minhas B.F."/>
            <person name="Cheng C.C."/>
            <person name="Catchen J.M."/>
        </authorList>
    </citation>
    <scope>NUCLEOTIDE SEQUENCE [LARGE SCALE GENOMIC DNA]</scope>
    <source>
        <strain evidence="16">AGRC-2024</strain>
    </source>
</reference>
<evidence type="ECO:0000256" key="12">
    <source>
        <dbReference type="ARBA" id="ARBA00072477"/>
    </source>
</evidence>
<keyword evidence="8 13" id="KW-0539">Nucleus</keyword>
<dbReference type="Gene3D" id="3.10.330.20">
    <property type="match status" value="1"/>
</dbReference>
<comment type="caution">
    <text evidence="16">The sequence shown here is derived from an EMBL/GenBank/DDBJ whole genome shotgun (WGS) entry which is preliminary data.</text>
</comment>
<evidence type="ECO:0000256" key="10">
    <source>
        <dbReference type="ARBA" id="ARBA00056495"/>
    </source>
</evidence>
<organism evidence="16 17">
    <name type="scientific">Pagothenia borchgrevinki</name>
    <name type="common">Bald rockcod</name>
    <name type="synonym">Trematomus borchgrevinki</name>
    <dbReference type="NCBI Taxonomy" id="8213"/>
    <lineage>
        <taxon>Eukaryota</taxon>
        <taxon>Metazoa</taxon>
        <taxon>Chordata</taxon>
        <taxon>Craniata</taxon>
        <taxon>Vertebrata</taxon>
        <taxon>Euteleostomi</taxon>
        <taxon>Actinopterygii</taxon>
        <taxon>Neopterygii</taxon>
        <taxon>Teleostei</taxon>
        <taxon>Neoteleostei</taxon>
        <taxon>Acanthomorphata</taxon>
        <taxon>Eupercaria</taxon>
        <taxon>Perciformes</taxon>
        <taxon>Notothenioidei</taxon>
        <taxon>Nototheniidae</taxon>
        <taxon>Pagothenia</taxon>
    </lineage>
</organism>
<feature type="binding site" evidence="14">
    <location>
        <begin position="114"/>
        <end position="117"/>
    </location>
    <ligand>
        <name>S-adenosyl-L-methionine</name>
        <dbReference type="ChEBI" id="CHEBI:59789"/>
    </ligand>
</feature>
<dbReference type="Pfam" id="PF08704">
    <property type="entry name" value="GCD14"/>
    <property type="match status" value="1"/>
</dbReference>
<dbReference type="InterPro" id="IPR049470">
    <property type="entry name" value="TRM61_C"/>
</dbReference>
<sequence length="314" mass="34831">MSFVEYSDCIQDGDVAIVYLGHESMTPVKVKRGAQTQTRYGVIRHSTDLIGQRYGSKVTCSKGGWVYVLHPTPELWTVNLPHRTQILYTTDIATITMMLELKPGSVVCESGTGSGSLSHAILRTIAPTGHLHTVEFHQQRSEKVLEEFKEHRVDHLVTVRNQDACKDGFGVTGVADAVFLDIPSPWEAVRHAKTAMKKHGGRVCSFSPCIEQVQKTCEAFSDQGFEDISSIEVLLRVHDVRTVYLPLPDFGPDPSAQIQPDSTITPPQNHASIAIKTTIPPRDIQGHTGYLTFATKTQDLIIIYLHHKYTGCIL</sequence>
<evidence type="ECO:0000256" key="2">
    <source>
        <dbReference type="ARBA" id="ARBA00012796"/>
    </source>
</evidence>
<evidence type="ECO:0000256" key="8">
    <source>
        <dbReference type="ARBA" id="ARBA00023242"/>
    </source>
</evidence>
<keyword evidence="4 13" id="KW-0808">Transferase</keyword>
<name>A0ABD2G6Z2_PAGBO</name>
<comment type="subunit">
    <text evidence="11">Heterotetramer; composed of two copies of TRMT6 and two copies of TRMT61A.</text>
</comment>
<feature type="binding site" evidence="14">
    <location>
        <position position="135"/>
    </location>
    <ligand>
        <name>S-adenosyl-L-methionine</name>
        <dbReference type="ChEBI" id="CHEBI:59789"/>
    </ligand>
</feature>
<dbReference type="GO" id="GO:0160107">
    <property type="term" value="F:tRNA (adenine(58)-N1)-methyltransferase activity"/>
    <property type="evidence" value="ECO:0007669"/>
    <property type="project" value="UniProtKB-EC"/>
</dbReference>
<feature type="binding site" evidence="14">
    <location>
        <position position="163"/>
    </location>
    <ligand>
        <name>S-adenosyl-L-methionine</name>
        <dbReference type="ChEBI" id="CHEBI:59789"/>
    </ligand>
</feature>
<keyword evidence="17" id="KW-1185">Reference proteome</keyword>
<dbReference type="PANTHER" id="PTHR12133">
    <property type="entry name" value="TRNA (ADENINE(58)-N(1))-METHYLTRANSFERASE"/>
    <property type="match status" value="1"/>
</dbReference>
<dbReference type="InterPro" id="IPR029063">
    <property type="entry name" value="SAM-dependent_MTases_sf"/>
</dbReference>
<gene>
    <name evidence="16" type="ORF">OYC64_008849</name>
</gene>
<dbReference type="GO" id="GO:0005634">
    <property type="term" value="C:nucleus"/>
    <property type="evidence" value="ECO:0007669"/>
    <property type="project" value="UniProtKB-SubCell"/>
</dbReference>
<evidence type="ECO:0000313" key="16">
    <source>
        <dbReference type="EMBL" id="KAL3049475.1"/>
    </source>
</evidence>
<dbReference type="FunFam" id="3.10.330.20:FF:000002">
    <property type="entry name" value="tRNA (adenine(58)-N(1))-methyltransferase catalytic subunit TRMT61A"/>
    <property type="match status" value="1"/>
</dbReference>
<evidence type="ECO:0000256" key="7">
    <source>
        <dbReference type="ARBA" id="ARBA00022990"/>
    </source>
</evidence>
<feature type="domain" description="tRNA (adenine(58)-N(1))-methyltransferase catalytic subunit TRM61 C-terminal" evidence="15">
    <location>
        <begin position="64"/>
        <end position="296"/>
    </location>
</feature>
<dbReference type="InterPro" id="IPR014816">
    <property type="entry name" value="tRNA_MeTrfase_Gcd14"/>
</dbReference>
<accession>A0ABD2G6Z2</accession>
<evidence type="ECO:0000256" key="1">
    <source>
        <dbReference type="ARBA" id="ARBA00004123"/>
    </source>
</evidence>
<evidence type="ECO:0000313" key="17">
    <source>
        <dbReference type="Proteomes" id="UP001619887"/>
    </source>
</evidence>
<comment type="catalytic activity">
    <reaction evidence="13">
        <text>adenosine(58) in tRNA + S-adenosyl-L-methionine = N(1)-methyladenosine(58) in tRNA + S-adenosyl-L-homocysteine + H(+)</text>
        <dbReference type="Rhea" id="RHEA:43152"/>
        <dbReference type="Rhea" id="RHEA-COMP:10365"/>
        <dbReference type="Rhea" id="RHEA-COMP:10366"/>
        <dbReference type="ChEBI" id="CHEBI:15378"/>
        <dbReference type="ChEBI" id="CHEBI:57856"/>
        <dbReference type="ChEBI" id="CHEBI:59789"/>
        <dbReference type="ChEBI" id="CHEBI:74411"/>
        <dbReference type="ChEBI" id="CHEBI:74491"/>
        <dbReference type="EC" id="2.1.1.220"/>
    </reaction>
</comment>
<dbReference type="GO" id="GO:0031515">
    <property type="term" value="C:tRNA (m1A) methyltransferase complex"/>
    <property type="evidence" value="ECO:0007669"/>
    <property type="project" value="UniProtKB-UniRule"/>
</dbReference>
<dbReference type="EC" id="2.1.1.220" evidence="2 13"/>
<comment type="catalytic activity">
    <reaction evidence="9">
        <text>an adenosine in mRNA + S-adenosyl-L-methionine = an N(1)-methyladenosine in mRNA + S-adenosyl-L-homocysteine + H(+)</text>
        <dbReference type="Rhea" id="RHEA:55392"/>
        <dbReference type="Rhea" id="RHEA-COMP:12414"/>
        <dbReference type="Rhea" id="RHEA-COMP:12415"/>
        <dbReference type="ChEBI" id="CHEBI:15378"/>
        <dbReference type="ChEBI" id="CHEBI:57856"/>
        <dbReference type="ChEBI" id="CHEBI:59789"/>
        <dbReference type="ChEBI" id="CHEBI:74411"/>
        <dbReference type="ChEBI" id="CHEBI:74491"/>
    </reaction>
</comment>
<keyword evidence="5 13" id="KW-0949">S-adenosyl-L-methionine</keyword>
<feature type="binding site" evidence="14">
    <location>
        <position position="181"/>
    </location>
    <ligand>
        <name>S-adenosyl-L-methionine</name>
        <dbReference type="ChEBI" id="CHEBI:59789"/>
    </ligand>
</feature>
<dbReference type="AlphaFoldDB" id="A0ABD2G6Z2"/>
<dbReference type="GO" id="GO:0008033">
    <property type="term" value="P:tRNA processing"/>
    <property type="evidence" value="ECO:0007669"/>
    <property type="project" value="UniProtKB-KW"/>
</dbReference>
<dbReference type="FunFam" id="3.40.50.150:FF:000097">
    <property type="entry name" value="tRNA (adenine(58)-N(1))-methyltransferase catalytic subunit TRMT61A"/>
    <property type="match status" value="1"/>
</dbReference>
<dbReference type="PANTHER" id="PTHR12133:SF2">
    <property type="entry name" value="TRNA (ADENINE(58)-N(1))-METHYLTRANSFERASE CATALYTIC SUBUNIT TRMT61A"/>
    <property type="match status" value="1"/>
</dbReference>
<dbReference type="PROSITE" id="PS51620">
    <property type="entry name" value="SAM_TRM61"/>
    <property type="match status" value="1"/>
</dbReference>
<evidence type="ECO:0000256" key="13">
    <source>
        <dbReference type="PIRNR" id="PIRNR017269"/>
    </source>
</evidence>
<comment type="function">
    <text evidence="10">Catalytic subunit of tRNA (adenine-N(1)-)-methyltransferase, which catalyzes the formation of N(1)-methyladenine at position 58 (m1A58) in initiator methionyl-tRNA. Catalytic subunit of mRNA N(1)-methyltransferase complex, which mediates methylation of adenosine residues at the N(1) position of a small subset of mRNAs: N(1) methylation takes place in tRNA T-loop-like structures of mRNAs and is only present at low stoichiometries.</text>
</comment>
<dbReference type="Gene3D" id="3.40.50.150">
    <property type="entry name" value="Vaccinia Virus protein VP39"/>
    <property type="match status" value="1"/>
</dbReference>
<evidence type="ECO:0000256" key="4">
    <source>
        <dbReference type="ARBA" id="ARBA00022679"/>
    </source>
</evidence>
<comment type="similarity">
    <text evidence="13">Belongs to the class I-like SAM-binding methyltransferase superfamily. TRM61 family.</text>
</comment>
<comment type="subcellular location">
    <subcellularLocation>
        <location evidence="1 13">Nucleus</location>
    </subcellularLocation>
</comment>
<evidence type="ECO:0000256" key="5">
    <source>
        <dbReference type="ARBA" id="ARBA00022691"/>
    </source>
</evidence>